<accession>A0A2A3E8L4</accession>
<dbReference type="Proteomes" id="UP000242457">
    <property type="component" value="Unassembled WGS sequence"/>
</dbReference>
<dbReference type="EMBL" id="KZ288349">
    <property type="protein sequence ID" value="PBC27401.1"/>
    <property type="molecule type" value="Genomic_DNA"/>
</dbReference>
<dbReference type="OrthoDB" id="7569326at2759"/>
<keyword evidence="2" id="KW-1185">Reference proteome</keyword>
<sequence length="156" mass="19027">MDILPSANDIIFASSQYGSMAMFLKRYIIDIKAELEKRSKKYSEILSQRFLRDENFEKMLKLWRFEMDQYFTELEFYWRAIILRTFFYPSNYLHILRSPLKIDKRYNKIPIHNITFPMRSEEYQLSSMLHEMKKKLKPRCTGRYLIKHTVCGNENN</sequence>
<proteinExistence type="predicted"/>
<gene>
    <name evidence="1" type="ORF">APICC_00857</name>
</gene>
<evidence type="ECO:0000313" key="2">
    <source>
        <dbReference type="Proteomes" id="UP000242457"/>
    </source>
</evidence>
<organism evidence="1 2">
    <name type="scientific">Apis cerana cerana</name>
    <name type="common">Oriental honeybee</name>
    <dbReference type="NCBI Taxonomy" id="94128"/>
    <lineage>
        <taxon>Eukaryota</taxon>
        <taxon>Metazoa</taxon>
        <taxon>Ecdysozoa</taxon>
        <taxon>Arthropoda</taxon>
        <taxon>Hexapoda</taxon>
        <taxon>Insecta</taxon>
        <taxon>Pterygota</taxon>
        <taxon>Neoptera</taxon>
        <taxon>Endopterygota</taxon>
        <taxon>Hymenoptera</taxon>
        <taxon>Apocrita</taxon>
        <taxon>Aculeata</taxon>
        <taxon>Apoidea</taxon>
        <taxon>Anthophila</taxon>
        <taxon>Apidae</taxon>
        <taxon>Apis</taxon>
    </lineage>
</organism>
<protein>
    <submittedName>
        <fullName evidence="1">Cytidylate kinase</fullName>
    </submittedName>
</protein>
<keyword evidence="1" id="KW-0418">Kinase</keyword>
<dbReference type="GO" id="GO:0016301">
    <property type="term" value="F:kinase activity"/>
    <property type="evidence" value="ECO:0007669"/>
    <property type="project" value="UniProtKB-KW"/>
</dbReference>
<dbReference type="AlphaFoldDB" id="A0A2A3E8L4"/>
<reference evidence="1 2" key="1">
    <citation type="submission" date="2014-07" db="EMBL/GenBank/DDBJ databases">
        <title>Genomic and transcriptomic analysis on Apis cerana provide comprehensive insights into honey bee biology.</title>
        <authorList>
            <person name="Diao Q."/>
            <person name="Sun L."/>
            <person name="Zheng H."/>
            <person name="Zheng H."/>
            <person name="Xu S."/>
            <person name="Wang S."/>
            <person name="Zeng Z."/>
            <person name="Hu F."/>
            <person name="Su S."/>
            <person name="Wu J."/>
        </authorList>
    </citation>
    <scope>NUCLEOTIDE SEQUENCE [LARGE SCALE GENOMIC DNA]</scope>
    <source>
        <tissue evidence="1">Pupae without intestine</tissue>
    </source>
</reference>
<keyword evidence="1" id="KW-0808">Transferase</keyword>
<evidence type="ECO:0000313" key="1">
    <source>
        <dbReference type="EMBL" id="PBC27401.1"/>
    </source>
</evidence>
<name>A0A2A3E8L4_APICC</name>